<dbReference type="InterPro" id="IPR032820">
    <property type="entry name" value="ATPase_put"/>
</dbReference>
<evidence type="ECO:0000313" key="3">
    <source>
        <dbReference type="EMBL" id="TJY41881.1"/>
    </source>
</evidence>
<dbReference type="Pfam" id="PF09527">
    <property type="entry name" value="ATPase_gene1"/>
    <property type="match status" value="1"/>
</dbReference>
<keyword evidence="2" id="KW-0812">Transmembrane</keyword>
<gene>
    <name evidence="3" type="ORF">E5161_11810</name>
</gene>
<keyword evidence="2" id="KW-1133">Transmembrane helix</keyword>
<reference evidence="3 4" key="1">
    <citation type="submission" date="2019-04" db="EMBL/GenBank/DDBJ databases">
        <title>Cohnella sp. nov., isolated from soil.</title>
        <authorList>
            <person name="Kim W."/>
        </authorList>
    </citation>
    <scope>NUCLEOTIDE SEQUENCE [LARGE SCALE GENOMIC DNA]</scope>
    <source>
        <strain evidence="3 4">CAU 1483</strain>
    </source>
</reference>
<protein>
    <submittedName>
        <fullName evidence="3">AtpZ/AtpI family protein</fullName>
    </submittedName>
</protein>
<name>A0A4U0FB27_9BACL</name>
<proteinExistence type="predicted"/>
<dbReference type="EMBL" id="SUPK01000005">
    <property type="protein sequence ID" value="TJY41881.1"/>
    <property type="molecule type" value="Genomic_DNA"/>
</dbReference>
<organism evidence="3 4">
    <name type="scientific">Cohnella pontilimi</name>
    <dbReference type="NCBI Taxonomy" id="2564100"/>
    <lineage>
        <taxon>Bacteria</taxon>
        <taxon>Bacillati</taxon>
        <taxon>Bacillota</taxon>
        <taxon>Bacilli</taxon>
        <taxon>Bacillales</taxon>
        <taxon>Paenibacillaceae</taxon>
        <taxon>Cohnella</taxon>
    </lineage>
</organism>
<keyword evidence="4" id="KW-1185">Reference proteome</keyword>
<feature type="transmembrane region" description="Helical" evidence="2">
    <location>
        <begin position="66"/>
        <end position="87"/>
    </location>
</feature>
<evidence type="ECO:0000256" key="2">
    <source>
        <dbReference type="SAM" id="Phobius"/>
    </source>
</evidence>
<dbReference type="AlphaFoldDB" id="A0A4U0FB27"/>
<feature type="transmembrane region" description="Helical" evidence="2">
    <location>
        <begin position="33"/>
        <end position="54"/>
    </location>
</feature>
<dbReference type="Proteomes" id="UP000309673">
    <property type="component" value="Unassembled WGS sequence"/>
</dbReference>
<feature type="region of interest" description="Disordered" evidence="1">
    <location>
        <begin position="8"/>
        <end position="29"/>
    </location>
</feature>
<evidence type="ECO:0000313" key="4">
    <source>
        <dbReference type="Proteomes" id="UP000309673"/>
    </source>
</evidence>
<sequence>MCLFRFMASKERRSMADSPKPSKPPQDENPWKAAALVMGLGVELAVCVGLGWWLGTVYDDRNGTHYGYLTGVIVGLAAGIGSAIGLIRKYTGERRP</sequence>
<accession>A0A4U0FB27</accession>
<dbReference type="OrthoDB" id="2629325at2"/>
<keyword evidence="2" id="KW-0472">Membrane</keyword>
<evidence type="ECO:0000256" key="1">
    <source>
        <dbReference type="SAM" id="MobiDB-lite"/>
    </source>
</evidence>
<comment type="caution">
    <text evidence="3">The sequence shown here is derived from an EMBL/GenBank/DDBJ whole genome shotgun (WGS) entry which is preliminary data.</text>
</comment>